<accession>A0AAV5K3M8</accession>
<comment type="caution">
    <text evidence="1">The sequence shown here is derived from an EMBL/GenBank/DDBJ whole genome shotgun (WGS) entry which is preliminary data.</text>
</comment>
<evidence type="ECO:0000313" key="2">
    <source>
        <dbReference type="Proteomes" id="UP001054252"/>
    </source>
</evidence>
<evidence type="ECO:0000313" key="1">
    <source>
        <dbReference type="EMBL" id="GKV17681.1"/>
    </source>
</evidence>
<proteinExistence type="predicted"/>
<reference evidence="1 2" key="1">
    <citation type="journal article" date="2021" name="Commun. Biol.">
        <title>The genome of Shorea leprosula (Dipterocarpaceae) highlights the ecological relevance of drought in aseasonal tropical rainforests.</title>
        <authorList>
            <person name="Ng K.K.S."/>
            <person name="Kobayashi M.J."/>
            <person name="Fawcett J.A."/>
            <person name="Hatakeyama M."/>
            <person name="Paape T."/>
            <person name="Ng C.H."/>
            <person name="Ang C.C."/>
            <person name="Tnah L.H."/>
            <person name="Lee C.T."/>
            <person name="Nishiyama T."/>
            <person name="Sese J."/>
            <person name="O'Brien M.J."/>
            <person name="Copetti D."/>
            <person name="Mohd Noor M.I."/>
            <person name="Ong R.C."/>
            <person name="Putra M."/>
            <person name="Sireger I.Z."/>
            <person name="Indrioko S."/>
            <person name="Kosugi Y."/>
            <person name="Izuno A."/>
            <person name="Isagi Y."/>
            <person name="Lee S.L."/>
            <person name="Shimizu K.K."/>
        </authorList>
    </citation>
    <scope>NUCLEOTIDE SEQUENCE [LARGE SCALE GENOMIC DNA]</scope>
    <source>
        <strain evidence="1">214</strain>
    </source>
</reference>
<protein>
    <submittedName>
        <fullName evidence="1">Uncharacterized protein</fullName>
    </submittedName>
</protein>
<gene>
    <name evidence="1" type="ORF">SLEP1_g28150</name>
</gene>
<name>A0AAV5K3M8_9ROSI</name>
<organism evidence="1 2">
    <name type="scientific">Rubroshorea leprosula</name>
    <dbReference type="NCBI Taxonomy" id="152421"/>
    <lineage>
        <taxon>Eukaryota</taxon>
        <taxon>Viridiplantae</taxon>
        <taxon>Streptophyta</taxon>
        <taxon>Embryophyta</taxon>
        <taxon>Tracheophyta</taxon>
        <taxon>Spermatophyta</taxon>
        <taxon>Magnoliopsida</taxon>
        <taxon>eudicotyledons</taxon>
        <taxon>Gunneridae</taxon>
        <taxon>Pentapetalae</taxon>
        <taxon>rosids</taxon>
        <taxon>malvids</taxon>
        <taxon>Malvales</taxon>
        <taxon>Dipterocarpaceae</taxon>
        <taxon>Rubroshorea</taxon>
    </lineage>
</organism>
<dbReference type="AlphaFoldDB" id="A0AAV5K3M8"/>
<dbReference type="Proteomes" id="UP001054252">
    <property type="component" value="Unassembled WGS sequence"/>
</dbReference>
<dbReference type="EMBL" id="BPVZ01000048">
    <property type="protein sequence ID" value="GKV17681.1"/>
    <property type="molecule type" value="Genomic_DNA"/>
</dbReference>
<keyword evidence="2" id="KW-1185">Reference proteome</keyword>
<sequence>MELVLGGDSRRTCNPCVDEVEWWSMELLLHWLLWQFENCLPLPV</sequence>